<dbReference type="AlphaFoldDB" id="A0A2S5GAV6"/>
<evidence type="ECO:0000313" key="3">
    <source>
        <dbReference type="Proteomes" id="UP000239047"/>
    </source>
</evidence>
<gene>
    <name evidence="2" type="ORF">C4B60_10700</name>
</gene>
<proteinExistence type="predicted"/>
<evidence type="ECO:0000256" key="1">
    <source>
        <dbReference type="SAM" id="Phobius"/>
    </source>
</evidence>
<keyword evidence="1" id="KW-0812">Transmembrane</keyword>
<dbReference type="EMBL" id="PREZ01000004">
    <property type="protein sequence ID" value="PPA70055.1"/>
    <property type="molecule type" value="Genomic_DNA"/>
</dbReference>
<organism evidence="2 3">
    <name type="scientific">Jeotgalibacillus proteolyticus</name>
    <dbReference type="NCBI Taxonomy" id="2082395"/>
    <lineage>
        <taxon>Bacteria</taxon>
        <taxon>Bacillati</taxon>
        <taxon>Bacillota</taxon>
        <taxon>Bacilli</taxon>
        <taxon>Bacillales</taxon>
        <taxon>Caryophanaceae</taxon>
        <taxon>Jeotgalibacillus</taxon>
    </lineage>
</organism>
<keyword evidence="1" id="KW-0472">Membrane</keyword>
<dbReference type="RefSeq" id="WP_104058005.1">
    <property type="nucleotide sequence ID" value="NZ_PREZ01000004.1"/>
</dbReference>
<accession>A0A2S5GAV6</accession>
<reference evidence="2 3" key="1">
    <citation type="submission" date="2018-02" db="EMBL/GenBank/DDBJ databases">
        <title>Jeotgalibacillus proteolyticum sp. nov. a protease producing bacterium isolated from ocean sediments of Laizhou Bay.</title>
        <authorList>
            <person name="Li Y."/>
        </authorList>
    </citation>
    <scope>NUCLEOTIDE SEQUENCE [LARGE SCALE GENOMIC DNA]</scope>
    <source>
        <strain evidence="2 3">22-7</strain>
    </source>
</reference>
<comment type="caution">
    <text evidence="2">The sequence shown here is derived from an EMBL/GenBank/DDBJ whole genome shotgun (WGS) entry which is preliminary data.</text>
</comment>
<sequence length="178" mass="20538">MNFIGGLFSDSNFLGALVGSILSGIVAVGVYVMNLKNIRDKEKNKERIDNYKEFKILESCLSDLSSYLKEIIEGLNQNDFGIVKAYSEEIIRLEHRFNTIDIKRFVTEKEIFLHANSIIANYRFFNNICTLLLDRASQGFENEEPKKQFITSIKKIKSGMDESYSKIRKSLIDLKYKV</sequence>
<protein>
    <submittedName>
        <fullName evidence="2">Uncharacterized protein</fullName>
    </submittedName>
</protein>
<feature type="transmembrane region" description="Helical" evidence="1">
    <location>
        <begin position="12"/>
        <end position="33"/>
    </location>
</feature>
<evidence type="ECO:0000313" key="2">
    <source>
        <dbReference type="EMBL" id="PPA70055.1"/>
    </source>
</evidence>
<dbReference type="Proteomes" id="UP000239047">
    <property type="component" value="Unassembled WGS sequence"/>
</dbReference>
<keyword evidence="3" id="KW-1185">Reference proteome</keyword>
<keyword evidence="1" id="KW-1133">Transmembrane helix</keyword>
<name>A0A2S5GAV6_9BACL</name>